<comment type="catalytic activity">
    <reaction evidence="5">
        <text>S-adenosyl 3-(methylsulfanyl)propylamine + putrescine = S-methyl-5'-thioadenosine + spermidine + H(+)</text>
        <dbReference type="Rhea" id="RHEA:12721"/>
        <dbReference type="ChEBI" id="CHEBI:15378"/>
        <dbReference type="ChEBI" id="CHEBI:17509"/>
        <dbReference type="ChEBI" id="CHEBI:57443"/>
        <dbReference type="ChEBI" id="CHEBI:57834"/>
        <dbReference type="ChEBI" id="CHEBI:326268"/>
        <dbReference type="EC" id="2.5.1.16"/>
    </reaction>
</comment>
<evidence type="ECO:0000256" key="4">
    <source>
        <dbReference type="ARBA" id="ARBA00023115"/>
    </source>
</evidence>
<dbReference type="NCBIfam" id="NF002956">
    <property type="entry name" value="PRK03612.1"/>
    <property type="match status" value="1"/>
</dbReference>
<protein>
    <recommendedName>
        <fullName evidence="5">Polyamine aminopropyltransferase</fullName>
    </recommendedName>
    <alternativeName>
        <fullName evidence="5">Putrescine aminopropyltransferase</fullName>
        <shortName evidence="5">PAPT</shortName>
    </alternativeName>
    <alternativeName>
        <fullName evidence="5">Spermidine synthase</fullName>
        <shortName evidence="5">SPDS</shortName>
        <shortName evidence="5">SPDSY</shortName>
        <ecNumber evidence="5">2.5.1.16</ecNumber>
    </alternativeName>
</protein>
<feature type="binding site" evidence="5">
    <location>
        <begin position="353"/>
        <end position="354"/>
    </location>
    <ligand>
        <name>S-methyl-5'-thioadenosine</name>
        <dbReference type="ChEBI" id="CHEBI:17509"/>
    </ligand>
</feature>
<evidence type="ECO:0000313" key="8">
    <source>
        <dbReference type="EMBL" id="GBC59605.1"/>
    </source>
</evidence>
<organism evidence="8 9">
    <name type="scientific">Desulfonema ishimotonii</name>
    <dbReference type="NCBI Taxonomy" id="45657"/>
    <lineage>
        <taxon>Bacteria</taxon>
        <taxon>Pseudomonadati</taxon>
        <taxon>Thermodesulfobacteriota</taxon>
        <taxon>Desulfobacteria</taxon>
        <taxon>Desulfobacterales</taxon>
        <taxon>Desulfococcaceae</taxon>
        <taxon>Desulfonema</taxon>
    </lineage>
</organism>
<dbReference type="RefSeq" id="WP_208022499.1">
    <property type="nucleotide sequence ID" value="NZ_BEXT01000001.1"/>
</dbReference>
<accession>A0A401FRL9</accession>
<evidence type="ECO:0000256" key="3">
    <source>
        <dbReference type="ARBA" id="ARBA00023066"/>
    </source>
</evidence>
<feature type="active site" description="Proton acceptor" evidence="5 6">
    <location>
        <position position="371"/>
    </location>
</feature>
<dbReference type="GO" id="GO:0005886">
    <property type="term" value="C:plasma membrane"/>
    <property type="evidence" value="ECO:0007669"/>
    <property type="project" value="UniProtKB-SubCell"/>
</dbReference>
<feature type="binding site" evidence="5">
    <location>
        <position position="275"/>
    </location>
    <ligand>
        <name>spermidine</name>
        <dbReference type="ChEBI" id="CHEBI:57834"/>
    </ligand>
</feature>
<comment type="caution">
    <text evidence="5">Lacks conserved residue(s) required for the propagation of feature annotation.</text>
</comment>
<dbReference type="GO" id="GO:0004766">
    <property type="term" value="F:spermidine synthase activity"/>
    <property type="evidence" value="ECO:0007669"/>
    <property type="project" value="UniProtKB-UniRule"/>
</dbReference>
<feature type="transmembrane region" description="Helical" evidence="5">
    <location>
        <begin position="150"/>
        <end position="169"/>
    </location>
</feature>
<comment type="caution">
    <text evidence="8">The sequence shown here is derived from an EMBL/GenBank/DDBJ whole genome shotgun (WGS) entry which is preliminary data.</text>
</comment>
<dbReference type="PROSITE" id="PS01330">
    <property type="entry name" value="PABS_1"/>
    <property type="match status" value="1"/>
</dbReference>
<dbReference type="UniPathway" id="UPA00248">
    <property type="reaction ID" value="UER00314"/>
</dbReference>
<keyword evidence="3 5" id="KW-0745">Spermidine biosynthesis</keyword>
<dbReference type="InterPro" id="IPR001045">
    <property type="entry name" value="Spermi_synthase"/>
</dbReference>
<gene>
    <name evidence="5" type="primary">speE</name>
    <name evidence="8" type="ORF">DENIS_0544</name>
</gene>
<keyword evidence="2 5" id="KW-0808">Transferase</keyword>
<dbReference type="InterPro" id="IPR029063">
    <property type="entry name" value="SAM-dependent_MTases_sf"/>
</dbReference>
<dbReference type="SUPFAM" id="SSF53335">
    <property type="entry name" value="S-adenosyl-L-methionine-dependent methyltransferases"/>
    <property type="match status" value="1"/>
</dbReference>
<dbReference type="EMBL" id="BEXT01000001">
    <property type="protein sequence ID" value="GBC59605.1"/>
    <property type="molecule type" value="Genomic_DNA"/>
</dbReference>
<feature type="transmembrane region" description="Helical" evidence="5">
    <location>
        <begin position="40"/>
        <end position="62"/>
    </location>
</feature>
<dbReference type="AlphaFoldDB" id="A0A401FRL9"/>
<evidence type="ECO:0000256" key="1">
    <source>
        <dbReference type="ARBA" id="ARBA00007867"/>
    </source>
</evidence>
<feature type="domain" description="PABS" evidence="7">
    <location>
        <begin position="220"/>
        <end position="450"/>
    </location>
</feature>
<dbReference type="HAMAP" id="MF_00198">
    <property type="entry name" value="Spermidine_synth"/>
    <property type="match status" value="1"/>
</dbReference>
<keyword evidence="5" id="KW-1133">Transmembrane helix</keyword>
<dbReference type="PANTHER" id="PTHR43317:SF1">
    <property type="entry name" value="THERMOSPERMINE SYNTHASE ACAULIS5"/>
    <property type="match status" value="1"/>
</dbReference>
<dbReference type="InterPro" id="IPR030373">
    <property type="entry name" value="PABS_CS"/>
</dbReference>
<comment type="function">
    <text evidence="5">Catalyzes the irreversible transfer of a propylamine group from the amino donor S-adenosylmethioninamine (decarboxy-AdoMet) to putrescine (1,4-diaminobutane) to yield spermidine.</text>
</comment>
<feature type="binding site" evidence="5">
    <location>
        <position position="245"/>
    </location>
    <ligand>
        <name>S-methyl-5'-thioadenosine</name>
        <dbReference type="ChEBI" id="CHEBI:17509"/>
    </ligand>
</feature>
<evidence type="ECO:0000256" key="6">
    <source>
        <dbReference type="PROSITE-ProRule" id="PRU00354"/>
    </source>
</evidence>
<feature type="transmembrane region" description="Helical" evidence="5">
    <location>
        <begin position="12"/>
        <end position="34"/>
    </location>
</feature>
<dbReference type="EC" id="2.5.1.16" evidence="5"/>
<keyword evidence="5" id="KW-1003">Cell membrane</keyword>
<feature type="transmembrane region" description="Helical" evidence="5">
    <location>
        <begin position="74"/>
        <end position="96"/>
    </location>
</feature>
<name>A0A401FRL9_9BACT</name>
<dbReference type="Proteomes" id="UP000288096">
    <property type="component" value="Unassembled WGS sequence"/>
</dbReference>
<dbReference type="Pfam" id="PF01564">
    <property type="entry name" value="Spermine_synth"/>
    <property type="match status" value="1"/>
</dbReference>
<comment type="subcellular location">
    <subcellularLocation>
        <location evidence="5">Cell membrane</location>
        <topology evidence="5">Multi-pass membrane protein</topology>
    </subcellularLocation>
</comment>
<dbReference type="GO" id="GO:0010487">
    <property type="term" value="F:thermospermine synthase activity"/>
    <property type="evidence" value="ECO:0007669"/>
    <property type="project" value="UniProtKB-ARBA"/>
</dbReference>
<reference evidence="9" key="1">
    <citation type="submission" date="2017-11" db="EMBL/GenBank/DDBJ databases">
        <authorList>
            <person name="Watanabe M."/>
            <person name="Kojima H."/>
        </authorList>
    </citation>
    <scope>NUCLEOTIDE SEQUENCE [LARGE SCALE GENOMIC DNA]</scope>
    <source>
        <strain evidence="9">Tokyo 01</strain>
    </source>
</reference>
<feature type="transmembrane region" description="Helical" evidence="5">
    <location>
        <begin position="201"/>
        <end position="226"/>
    </location>
</feature>
<keyword evidence="9" id="KW-1185">Reference proteome</keyword>
<comment type="pathway">
    <text evidence="5">Amine and polyamine biosynthesis; spermidine biosynthesis; spermidine from putrescine: step 1/1.</text>
</comment>
<proteinExistence type="inferred from homology"/>
<dbReference type="GO" id="GO:0008295">
    <property type="term" value="P:spermidine biosynthetic process"/>
    <property type="evidence" value="ECO:0007669"/>
    <property type="project" value="UniProtKB-UniRule"/>
</dbReference>
<evidence type="ECO:0000256" key="2">
    <source>
        <dbReference type="ARBA" id="ARBA00022679"/>
    </source>
</evidence>
<evidence type="ECO:0000256" key="5">
    <source>
        <dbReference type="HAMAP-Rule" id="MF_00198"/>
    </source>
</evidence>
<dbReference type="InterPro" id="IPR030374">
    <property type="entry name" value="PABS"/>
</dbReference>
<feature type="transmembrane region" description="Helical" evidence="5">
    <location>
        <begin position="108"/>
        <end position="129"/>
    </location>
</feature>
<comment type="subunit">
    <text evidence="5">Homodimer or homotetramer.</text>
</comment>
<reference evidence="9" key="2">
    <citation type="submission" date="2019-01" db="EMBL/GenBank/DDBJ databases">
        <title>Genome sequence of Desulfonema ishimotonii strain Tokyo 01.</title>
        <authorList>
            <person name="Fukui M."/>
        </authorList>
    </citation>
    <scope>NUCLEOTIDE SEQUENCE [LARGE SCALE GENOMIC DNA]</scope>
    <source>
        <strain evidence="9">Tokyo 01</strain>
    </source>
</reference>
<evidence type="ECO:0000259" key="7">
    <source>
        <dbReference type="PROSITE" id="PS51006"/>
    </source>
</evidence>
<feature type="binding site" evidence="5">
    <location>
        <position position="319"/>
    </location>
    <ligand>
        <name>S-methyl-5'-thioadenosine</name>
        <dbReference type="ChEBI" id="CHEBI:17509"/>
    </ligand>
</feature>
<dbReference type="PROSITE" id="PS51006">
    <property type="entry name" value="PABS_2"/>
    <property type="match status" value="1"/>
</dbReference>
<evidence type="ECO:0000313" key="9">
    <source>
        <dbReference type="Proteomes" id="UP000288096"/>
    </source>
</evidence>
<keyword evidence="4 5" id="KW-0620">Polyamine biosynthesis</keyword>
<keyword evidence="5" id="KW-0812">Transmembrane</keyword>
<dbReference type="Gene3D" id="3.40.50.150">
    <property type="entry name" value="Vaccinia Virus protein VP39"/>
    <property type="match status" value="1"/>
</dbReference>
<comment type="similarity">
    <text evidence="1 5">Belongs to the spermidine/spermine synthase family.</text>
</comment>
<keyword evidence="5" id="KW-0472">Membrane</keyword>
<sequence>MSSAGVSEFPGISSVLKIAIFATGCAGIVAEFVLSTLATYLVGNAIFQWTLVMSLMLFAMGLGSRVSRLIRGALLDAFILIEFALSVLCAVSAMLAYSLSAYTGYVDLLIYVLAFVIGSLIGFEIPLVTRINQAYEELRTNISNVMEKDYYGALAGGLIFAFLALPYLGLTYTPILLGAVNFSVAALILWRFFARITRKRVLLAAFAGVLTTLIALGVLAGPVVMYGEQLKYRDKVIFAKQTVYQKIVMTQWQSYYWLFLNGQEQFSTFDEEKYHEPLVHPAMKLSHDISQVLIIGGGDGLAAREVLKYPAVKSVTLVDMDPAMTHLAATHPVLLEINSGSMGDPRLRVINDDAARFVQTDARLYGVIIIDLPDPDSVDMMHVYSEKFYNALRRHLIRGGVLVTQATSPCFSARAFRCLVKTISAAGFAVLPYHNQIPTMGEWGWILGVDRRDMPENRLKEVMLTRNFSDIDTRFMNRDAMISMMHFGKGVLDEALMADVTVNTEINPVLYRYYLSGTWGVY</sequence>
<dbReference type="CDD" id="cd02440">
    <property type="entry name" value="AdoMet_MTases"/>
    <property type="match status" value="1"/>
</dbReference>
<feature type="transmembrane region" description="Helical" evidence="5">
    <location>
        <begin position="175"/>
        <end position="194"/>
    </location>
</feature>
<feature type="binding site" evidence="5">
    <location>
        <position position="299"/>
    </location>
    <ligand>
        <name>spermidine</name>
        <dbReference type="ChEBI" id="CHEBI:57834"/>
    </ligand>
</feature>
<dbReference type="PANTHER" id="PTHR43317">
    <property type="entry name" value="THERMOSPERMINE SYNTHASE ACAULIS5"/>
    <property type="match status" value="1"/>
</dbReference>